<dbReference type="AlphaFoldDB" id="A0A2P9HDX6"/>
<dbReference type="Proteomes" id="UP000246073">
    <property type="component" value="Unassembled WGS sequence"/>
</dbReference>
<evidence type="ECO:0000313" key="1">
    <source>
        <dbReference type="EMBL" id="SPL62307.1"/>
    </source>
</evidence>
<organism evidence="1 2">
    <name type="scientific">Ochrobactrum soli</name>
    <dbReference type="NCBI Taxonomy" id="2448455"/>
    <lineage>
        <taxon>Bacteria</taxon>
        <taxon>Pseudomonadati</taxon>
        <taxon>Pseudomonadota</taxon>
        <taxon>Alphaproteobacteria</taxon>
        <taxon>Hyphomicrobiales</taxon>
        <taxon>Brucellaceae</taxon>
        <taxon>Brucella/Ochrobactrum group</taxon>
        <taxon>Ochrobactrum</taxon>
    </lineage>
</organism>
<dbReference type="EMBL" id="OOFM01000002">
    <property type="protein sequence ID" value="SPL62307.1"/>
    <property type="molecule type" value="Genomic_DNA"/>
</dbReference>
<evidence type="ECO:0000313" key="2">
    <source>
        <dbReference type="Proteomes" id="UP000246073"/>
    </source>
</evidence>
<name>A0A2P9HDX6_9HYPH</name>
<protein>
    <submittedName>
        <fullName evidence="1">Uncharacterized protein</fullName>
    </submittedName>
</protein>
<reference evidence="2" key="1">
    <citation type="submission" date="2017-12" db="EMBL/GenBank/DDBJ databases">
        <authorList>
            <person name="Diaz M."/>
        </authorList>
    </citation>
    <scope>NUCLEOTIDE SEQUENCE [LARGE SCALE GENOMIC DNA]</scope>
    <source>
        <strain evidence="2">FI11154</strain>
    </source>
</reference>
<gene>
    <name evidence="1" type="ORF">OHAE_5375</name>
</gene>
<proteinExistence type="predicted"/>
<sequence>MEELVEKASAGMLTPATAMLPMSRLRLETKNRSVSDAIAFLLSRCVCEFRI</sequence>
<accession>A0A2P9HDX6</accession>